<accession>A0ABS5QSG9</accession>
<evidence type="ECO:0000259" key="1">
    <source>
        <dbReference type="PROSITE" id="PS51459"/>
    </source>
</evidence>
<protein>
    <submittedName>
        <fullName evidence="2">Type II toxin-antitoxin system death-on-curing family toxin</fullName>
    </submittedName>
</protein>
<gene>
    <name evidence="2" type="ORF">G6R28_02715</name>
</gene>
<dbReference type="NCBIfam" id="TIGR01550">
    <property type="entry name" value="DOC_P1"/>
    <property type="match status" value="1"/>
</dbReference>
<dbReference type="PROSITE" id="PS51459">
    <property type="entry name" value="FIDO"/>
    <property type="match status" value="1"/>
</dbReference>
<dbReference type="Proteomes" id="UP000735205">
    <property type="component" value="Unassembled WGS sequence"/>
</dbReference>
<sequence>MPIKDLSGVLLYAHDTEQQFAEFKSLFLKSGIVEGVSEGNLTLVKKFGECFLDVDNGLVDYHFILRVLPLENFTVDTMRHINQMAETILKSESLYGLKDQPGLEQILALSNQYTFGHDYHPTVIDKASYLWYAIASKQLFHNGNKRTALLTGLLMLEQNFIRLHYKDTQELYDLSLRIAQGSMSREELQQFILKKATLHLDNIAFFSRFYGPIANLNIGGKQYEPK</sequence>
<dbReference type="InterPro" id="IPR006440">
    <property type="entry name" value="Doc"/>
</dbReference>
<reference evidence="2 3" key="1">
    <citation type="submission" date="2020-02" db="EMBL/GenBank/DDBJ databases">
        <title>Fructobacillus sp. isolated from paper mulberry of Taiwan.</title>
        <authorList>
            <person name="Lin S.-T."/>
        </authorList>
    </citation>
    <scope>NUCLEOTIDE SEQUENCE [LARGE SCALE GENOMIC DNA]</scope>
    <source>
        <strain evidence="2 3">M1-21</strain>
    </source>
</reference>
<feature type="domain" description="Fido" evidence="1">
    <location>
        <begin position="73"/>
        <end position="194"/>
    </location>
</feature>
<keyword evidence="3" id="KW-1185">Reference proteome</keyword>
<dbReference type="Gene3D" id="1.20.120.1870">
    <property type="entry name" value="Fic/DOC protein, Fido domain"/>
    <property type="match status" value="1"/>
</dbReference>
<evidence type="ECO:0000313" key="2">
    <source>
        <dbReference type="EMBL" id="MBS9336144.1"/>
    </source>
</evidence>
<evidence type="ECO:0000313" key="3">
    <source>
        <dbReference type="Proteomes" id="UP000735205"/>
    </source>
</evidence>
<dbReference type="RefSeq" id="WP_213792692.1">
    <property type="nucleotide sequence ID" value="NZ_JAAMFJ010000001.1"/>
</dbReference>
<proteinExistence type="predicted"/>
<organism evidence="2 3">
    <name type="scientific">Fructobacillus papyrifericola</name>
    <dbReference type="NCBI Taxonomy" id="2713172"/>
    <lineage>
        <taxon>Bacteria</taxon>
        <taxon>Bacillati</taxon>
        <taxon>Bacillota</taxon>
        <taxon>Bacilli</taxon>
        <taxon>Lactobacillales</taxon>
        <taxon>Lactobacillaceae</taxon>
        <taxon>Fructobacillus</taxon>
    </lineage>
</organism>
<dbReference type="InterPro" id="IPR003812">
    <property type="entry name" value="Fido"/>
</dbReference>
<name>A0ABS5QSG9_9LACO</name>
<dbReference type="Pfam" id="PF02661">
    <property type="entry name" value="Fic"/>
    <property type="match status" value="1"/>
</dbReference>
<comment type="caution">
    <text evidence="2">The sequence shown here is derived from an EMBL/GenBank/DDBJ whole genome shotgun (WGS) entry which is preliminary data.</text>
</comment>
<dbReference type="InterPro" id="IPR053737">
    <property type="entry name" value="Type_II_TA_Toxin"/>
</dbReference>
<dbReference type="EMBL" id="JAAMFJ010000001">
    <property type="protein sequence ID" value="MBS9336144.1"/>
    <property type="molecule type" value="Genomic_DNA"/>
</dbReference>